<dbReference type="SMART" id="SM01057">
    <property type="entry name" value="Carb_anhydrase"/>
    <property type="match status" value="1"/>
</dbReference>
<evidence type="ECO:0000313" key="12">
    <source>
        <dbReference type="EMBL" id="CAL1536099.1"/>
    </source>
</evidence>
<feature type="compositionally biased region" description="Polar residues" evidence="10">
    <location>
        <begin position="404"/>
        <end position="414"/>
    </location>
</feature>
<comment type="catalytic activity">
    <reaction evidence="8 9">
        <text>hydrogencarbonate + H(+) = CO2 + H2O</text>
        <dbReference type="Rhea" id="RHEA:10748"/>
        <dbReference type="ChEBI" id="CHEBI:15377"/>
        <dbReference type="ChEBI" id="CHEBI:15378"/>
        <dbReference type="ChEBI" id="CHEBI:16526"/>
        <dbReference type="ChEBI" id="CHEBI:17544"/>
        <dbReference type="EC" id="4.2.1.1"/>
    </reaction>
</comment>
<keyword evidence="6" id="KW-0325">Glycoprotein</keyword>
<feature type="compositionally biased region" description="Polar residues" evidence="10">
    <location>
        <begin position="422"/>
        <end position="434"/>
    </location>
</feature>
<dbReference type="FunFam" id="3.10.200.10:FF:000003">
    <property type="entry name" value="Carbonic anhydrase 12"/>
    <property type="match status" value="1"/>
</dbReference>
<organism evidence="12 13">
    <name type="scientific">Lymnaea stagnalis</name>
    <name type="common">Great pond snail</name>
    <name type="synonym">Helix stagnalis</name>
    <dbReference type="NCBI Taxonomy" id="6523"/>
    <lineage>
        <taxon>Eukaryota</taxon>
        <taxon>Metazoa</taxon>
        <taxon>Spiralia</taxon>
        <taxon>Lophotrochozoa</taxon>
        <taxon>Mollusca</taxon>
        <taxon>Gastropoda</taxon>
        <taxon>Heterobranchia</taxon>
        <taxon>Euthyneura</taxon>
        <taxon>Panpulmonata</taxon>
        <taxon>Hygrophila</taxon>
        <taxon>Lymnaeoidea</taxon>
        <taxon>Lymnaeidae</taxon>
        <taxon>Lymnaea</taxon>
    </lineage>
</organism>
<proteinExistence type="inferred from homology"/>
<feature type="compositionally biased region" description="Polar residues" evidence="10">
    <location>
        <begin position="622"/>
        <end position="642"/>
    </location>
</feature>
<feature type="region of interest" description="Disordered" evidence="10">
    <location>
        <begin position="546"/>
        <end position="571"/>
    </location>
</feature>
<dbReference type="Pfam" id="PF00194">
    <property type="entry name" value="Carb_anhydrase"/>
    <property type="match status" value="1"/>
</dbReference>
<feature type="compositionally biased region" description="Polar residues" evidence="10">
    <location>
        <begin position="452"/>
        <end position="471"/>
    </location>
</feature>
<feature type="region of interest" description="Disordered" evidence="10">
    <location>
        <begin position="587"/>
        <end position="609"/>
    </location>
</feature>
<protein>
    <recommendedName>
        <fullName evidence="3 9">Carbonic anhydrase</fullName>
        <ecNumber evidence="3 9">4.2.1.1</ecNumber>
    </recommendedName>
</protein>
<dbReference type="InterPro" id="IPR001148">
    <property type="entry name" value="CA_dom"/>
</dbReference>
<feature type="compositionally biased region" description="Polar residues" evidence="10">
    <location>
        <begin position="741"/>
        <end position="780"/>
    </location>
</feature>
<evidence type="ECO:0000256" key="9">
    <source>
        <dbReference type="RuleBase" id="RU367011"/>
    </source>
</evidence>
<dbReference type="GO" id="GO:0005886">
    <property type="term" value="C:plasma membrane"/>
    <property type="evidence" value="ECO:0007669"/>
    <property type="project" value="TreeGrafter"/>
</dbReference>
<feature type="compositionally biased region" description="Low complexity" evidence="10">
    <location>
        <begin position="435"/>
        <end position="451"/>
    </location>
</feature>
<dbReference type="EMBL" id="CAXITT010000221">
    <property type="protein sequence ID" value="CAL1536099.1"/>
    <property type="molecule type" value="Genomic_DNA"/>
</dbReference>
<comment type="function">
    <text evidence="1 9">Reversible hydration of carbon dioxide.</text>
</comment>
<accession>A0AAV2HQU9</accession>
<dbReference type="SUPFAM" id="SSF51069">
    <property type="entry name" value="Carbonic anhydrase"/>
    <property type="match status" value="1"/>
</dbReference>
<dbReference type="PANTHER" id="PTHR18952:SF265">
    <property type="entry name" value="CARBONIC ANHYDRASE"/>
    <property type="match status" value="1"/>
</dbReference>
<evidence type="ECO:0000256" key="6">
    <source>
        <dbReference type="ARBA" id="ARBA00023180"/>
    </source>
</evidence>
<feature type="region of interest" description="Disordered" evidence="10">
    <location>
        <begin position="807"/>
        <end position="834"/>
    </location>
</feature>
<dbReference type="GO" id="GO:0008270">
    <property type="term" value="F:zinc ion binding"/>
    <property type="evidence" value="ECO:0007669"/>
    <property type="project" value="UniProtKB-UniRule"/>
</dbReference>
<sequence length="980" mass="108209">MAAVPVDGMTRITLSFLLSLLSDNNYPGPEAPVTSKHHWAYKGPEGPDSWHVHYKYCRGERQSPIDIQPLTCEYDPGLDTFILDHFDYTSSRSGPLVLNVTNNGHAASVRIRSDDMRVRGGGLNGSYKTAEFHFHWGSTDDQGSEHSLEGNKFPLEMHVVNFAEKYGTIKQAMSKPDGLAVLGVFFQLSEQDNPDFTSLDHALRHVHKAGEKTCEHNLVEQFMLRSLLPNDLSKYWRYNGSLTTPYCFESVIWTVFSEPQKISRSQLETLRGLLHEEGHEVTDRADPHANTPSRLVDNWRPIQPLNGRVVKRSFVDASAGGVFVTRAPSTTVPTQEAATPPVFQPTTSPPAPVTAANVMDPISAVTTPVPHNLQDSNPNSVDRQQYSPSLQNKAVESTNTINGQQVGQTNSENNLKPLVGVQQDSGNSQASETLTPAPVSPVTPAVPQQTQDSVNGVTRTSHGNENSVHSFNNANQINPAQNPNSLSDIKQYVSNDVFLTSGASKVRASGLDSQGVGGEKTVVETPGGTKSLSSASTVADQSLFLTPNSSNPSGATSTFEKLISPPPHPTQALALTQPEQLILVPTASTNSPSQFDPTSKALQDQSSQQNLFQEMHTAMPAFTTSFSPMPTHVTHPTNNMPPQQQQQEQQRQEQQQQQQLQEQQQQQWQQQQQFQNPNQDQKRQESLPGAPPVGRRLSDGQRLPLSYLIQQERRQNEFNNFNSFNAINSYKRYPGTIPQVGRQQSDTPLQNYPPHSNGPYTTWGPNGGQQNRIQPGTQQPSSEYLRRILEKLAATNRINMRMAELNSEQARSANRGRSENNVNPMAGPDFTNPIRDRDGNILVMNRANGDMYVIRAGSNDVLGPSWGPQQQQDGATRYQQIQRNLSPSVYRGDNVIHGVGVKGGEPLGAPSRGSSHGGPSDVFLHRLERPVRISSPFYDRLYNWRQQHYQTPVSTAPSLRPQQAMAQPGLPSDPSRWYAG</sequence>
<evidence type="ECO:0000256" key="5">
    <source>
        <dbReference type="ARBA" id="ARBA00022833"/>
    </source>
</evidence>
<dbReference type="InterPro" id="IPR023561">
    <property type="entry name" value="Carbonic_anhydrase_a-class"/>
</dbReference>
<evidence type="ECO:0000256" key="7">
    <source>
        <dbReference type="ARBA" id="ARBA00023239"/>
    </source>
</evidence>
<dbReference type="GO" id="GO:0004089">
    <property type="term" value="F:carbonate dehydratase activity"/>
    <property type="evidence" value="ECO:0007669"/>
    <property type="project" value="UniProtKB-UniRule"/>
</dbReference>
<evidence type="ECO:0000256" key="8">
    <source>
        <dbReference type="ARBA" id="ARBA00048348"/>
    </source>
</evidence>
<dbReference type="PROSITE" id="PS00162">
    <property type="entry name" value="ALPHA_CA_1"/>
    <property type="match status" value="1"/>
</dbReference>
<feature type="region of interest" description="Disordered" evidence="10">
    <location>
        <begin position="404"/>
        <end position="485"/>
    </location>
</feature>
<comment type="similarity">
    <text evidence="2 9">Belongs to the alpha-carbonic anhydrase family.</text>
</comment>
<evidence type="ECO:0000256" key="3">
    <source>
        <dbReference type="ARBA" id="ARBA00012925"/>
    </source>
</evidence>
<keyword evidence="13" id="KW-1185">Reference proteome</keyword>
<evidence type="ECO:0000256" key="4">
    <source>
        <dbReference type="ARBA" id="ARBA00022723"/>
    </source>
</evidence>
<dbReference type="Proteomes" id="UP001497497">
    <property type="component" value="Unassembled WGS sequence"/>
</dbReference>
<feature type="compositionally biased region" description="Polar residues" evidence="10">
    <location>
        <begin position="952"/>
        <end position="965"/>
    </location>
</feature>
<evidence type="ECO:0000256" key="1">
    <source>
        <dbReference type="ARBA" id="ARBA00002904"/>
    </source>
</evidence>
<feature type="compositionally biased region" description="Low complexity" evidence="10">
    <location>
        <begin position="643"/>
        <end position="675"/>
    </location>
</feature>
<gene>
    <name evidence="12" type="ORF">GSLYS_00010012001</name>
</gene>
<feature type="compositionally biased region" description="Polar residues" evidence="10">
    <location>
        <begin position="546"/>
        <end position="559"/>
    </location>
</feature>
<name>A0AAV2HQU9_LYMST</name>
<reference evidence="12 13" key="1">
    <citation type="submission" date="2024-04" db="EMBL/GenBank/DDBJ databases">
        <authorList>
            <consortium name="Genoscope - CEA"/>
            <person name="William W."/>
        </authorList>
    </citation>
    <scope>NUCLEOTIDE SEQUENCE [LARGE SCALE GENOMIC DNA]</scope>
</reference>
<dbReference type="InterPro" id="IPR018338">
    <property type="entry name" value="Carbonic_anhydrase_a-class_CS"/>
</dbReference>
<comment type="cofactor">
    <cofactor evidence="9">
        <name>Zn(2+)</name>
        <dbReference type="ChEBI" id="CHEBI:29105"/>
    </cofactor>
</comment>
<evidence type="ECO:0000259" key="11">
    <source>
        <dbReference type="PROSITE" id="PS51144"/>
    </source>
</evidence>
<dbReference type="InterPro" id="IPR036398">
    <property type="entry name" value="CA_dom_sf"/>
</dbReference>
<keyword evidence="5 9" id="KW-0862">Zinc</keyword>
<keyword evidence="7 9" id="KW-0456">Lyase</keyword>
<dbReference type="Gene3D" id="3.10.200.10">
    <property type="entry name" value="Alpha carbonic anhydrase"/>
    <property type="match status" value="1"/>
</dbReference>
<feature type="compositionally biased region" description="Low complexity" evidence="10">
    <location>
        <begin position="472"/>
        <end position="484"/>
    </location>
</feature>
<dbReference type="CDD" id="cd00326">
    <property type="entry name" value="alpha_CA"/>
    <property type="match status" value="1"/>
</dbReference>
<dbReference type="PROSITE" id="PS51144">
    <property type="entry name" value="ALPHA_CA_2"/>
    <property type="match status" value="1"/>
</dbReference>
<dbReference type="EC" id="4.2.1.1" evidence="3 9"/>
<feature type="region of interest" description="Disordered" evidence="10">
    <location>
        <begin position="952"/>
        <end position="980"/>
    </location>
</feature>
<feature type="region of interest" description="Disordered" evidence="10">
    <location>
        <begin position="622"/>
        <end position="701"/>
    </location>
</feature>
<feature type="region of interest" description="Disordered" evidence="10">
    <location>
        <begin position="508"/>
        <end position="534"/>
    </location>
</feature>
<evidence type="ECO:0000313" key="13">
    <source>
        <dbReference type="Proteomes" id="UP001497497"/>
    </source>
</evidence>
<feature type="region of interest" description="Disordered" evidence="10">
    <location>
        <begin position="735"/>
        <end position="780"/>
    </location>
</feature>
<dbReference type="PANTHER" id="PTHR18952">
    <property type="entry name" value="CARBONIC ANHYDRASE"/>
    <property type="match status" value="1"/>
</dbReference>
<feature type="compositionally biased region" description="Polar residues" evidence="10">
    <location>
        <begin position="373"/>
        <end position="388"/>
    </location>
</feature>
<dbReference type="AlphaFoldDB" id="A0AAV2HQU9"/>
<evidence type="ECO:0000256" key="2">
    <source>
        <dbReference type="ARBA" id="ARBA00010718"/>
    </source>
</evidence>
<comment type="caution">
    <text evidence="12">The sequence shown here is derived from an EMBL/GenBank/DDBJ whole genome shotgun (WGS) entry which is preliminary data.</text>
</comment>
<feature type="region of interest" description="Disordered" evidence="10">
    <location>
        <begin position="365"/>
        <end position="388"/>
    </location>
</feature>
<evidence type="ECO:0000256" key="10">
    <source>
        <dbReference type="SAM" id="MobiDB-lite"/>
    </source>
</evidence>
<keyword evidence="4 9" id="KW-0479">Metal-binding</keyword>
<feature type="domain" description="Alpha-carbonic anhydrase" evidence="11">
    <location>
        <begin position="37"/>
        <end position="314"/>
    </location>
</feature>